<accession>V6Q6K2</accession>
<keyword evidence="3 6" id="KW-0812">Transmembrane</keyword>
<reference evidence="7 8" key="1">
    <citation type="journal article" date="2013" name="Genome Announc.">
        <title>High-Quality Draft Genome Sequence of Vagococcus lutrae Strain LBD1, Isolated from the Largemouth Bass Micropterus salmoides.</title>
        <authorList>
            <person name="Lebreton F."/>
            <person name="Valentino M.D."/>
            <person name="Duncan L.B."/>
            <person name="Zeng Q."/>
            <person name="Manson McGuire A."/>
            <person name="Earl A.M."/>
            <person name="Gilmore M.S."/>
        </authorList>
    </citation>
    <scope>NUCLEOTIDE SEQUENCE [LARGE SCALE GENOMIC DNA]</scope>
    <source>
        <strain evidence="7 8">LBD1</strain>
    </source>
</reference>
<dbReference type="InterPro" id="IPR047199">
    <property type="entry name" value="CorA-like"/>
</dbReference>
<dbReference type="Pfam" id="PF01544">
    <property type="entry name" value="CorA"/>
    <property type="match status" value="1"/>
</dbReference>
<dbReference type="GO" id="GO:0046873">
    <property type="term" value="F:metal ion transmembrane transporter activity"/>
    <property type="evidence" value="ECO:0007669"/>
    <property type="project" value="InterPro"/>
</dbReference>
<dbReference type="AlphaFoldDB" id="V6Q6K2"/>
<comment type="similarity">
    <text evidence="2">Belongs to the CorA metal ion transporter (MIT) (TC 1.A.35) family.</text>
</comment>
<evidence type="ECO:0000256" key="4">
    <source>
        <dbReference type="ARBA" id="ARBA00022989"/>
    </source>
</evidence>
<dbReference type="InterPro" id="IPR045863">
    <property type="entry name" value="CorA_TM1_TM2"/>
</dbReference>
<protein>
    <submittedName>
        <fullName evidence="7">Uncharacterized protein</fullName>
    </submittedName>
</protein>
<evidence type="ECO:0000256" key="5">
    <source>
        <dbReference type="ARBA" id="ARBA00023136"/>
    </source>
</evidence>
<feature type="transmembrane region" description="Helical" evidence="6">
    <location>
        <begin position="244"/>
        <end position="263"/>
    </location>
</feature>
<sequence length="299" mass="34954">MTRLTKVISRGEKSWYRHHQIDDQQTIQSLEALSIPFSEITNILSEKGIARYSQYQKKDKTHQSYYVLTVLQSVKKEEKETDYYSREPFTFVFSKTELYTFSRTFSLNISEIKKSDITVEQLIILLLIKIYETILENLAYIRQRIKYLEDNATALRYNGPLYELLSLKKSVVHFSIILENNKKILDEFRFKKEAFLNPDKLDHFEVLSSQANLLVEEYQELLTQISDLFVSIGSNRLNQIMKTLTTLSIILTLPTIISGLWGMNVKIPWENSTHGFEILIVLNILAVVMTAFFLNKKDL</sequence>
<dbReference type="GO" id="GO:0016020">
    <property type="term" value="C:membrane"/>
    <property type="evidence" value="ECO:0007669"/>
    <property type="project" value="UniProtKB-SubCell"/>
</dbReference>
<evidence type="ECO:0000256" key="1">
    <source>
        <dbReference type="ARBA" id="ARBA00004141"/>
    </source>
</evidence>
<dbReference type="InterPro" id="IPR002523">
    <property type="entry name" value="MgTranspt_CorA/ZnTranspt_ZntB"/>
</dbReference>
<evidence type="ECO:0000256" key="2">
    <source>
        <dbReference type="ARBA" id="ARBA00009765"/>
    </source>
</evidence>
<dbReference type="RefSeq" id="WP_023605932.1">
    <property type="nucleotide sequence ID" value="NZ_AYSH01000008.1"/>
</dbReference>
<dbReference type="STRING" id="1408226.T233_00588"/>
<organism evidence="7 8">
    <name type="scientific">Vagococcus lutrae LBD1</name>
    <dbReference type="NCBI Taxonomy" id="1408226"/>
    <lineage>
        <taxon>Bacteria</taxon>
        <taxon>Bacillati</taxon>
        <taxon>Bacillota</taxon>
        <taxon>Bacilli</taxon>
        <taxon>Lactobacillales</taxon>
        <taxon>Enterococcaceae</taxon>
        <taxon>Vagococcus</taxon>
    </lineage>
</organism>
<dbReference type="Gene3D" id="1.20.58.340">
    <property type="entry name" value="Magnesium transport protein CorA, transmembrane region"/>
    <property type="match status" value="2"/>
</dbReference>
<dbReference type="eggNOG" id="COG0598">
    <property type="taxonomic scope" value="Bacteria"/>
</dbReference>
<dbReference type="Proteomes" id="UP000018126">
    <property type="component" value="Unassembled WGS sequence"/>
</dbReference>
<proteinExistence type="inferred from homology"/>
<keyword evidence="8" id="KW-1185">Reference proteome</keyword>
<keyword evidence="4 6" id="KW-1133">Transmembrane helix</keyword>
<dbReference type="EMBL" id="AYSH01000008">
    <property type="protein sequence ID" value="EST90285.1"/>
    <property type="molecule type" value="Genomic_DNA"/>
</dbReference>
<dbReference type="PANTHER" id="PTHR47891:SF1">
    <property type="entry name" value="CORA-MAGNESIUM AND COBALT TRANSPORTER"/>
    <property type="match status" value="1"/>
</dbReference>
<dbReference type="InterPro" id="IPR045861">
    <property type="entry name" value="CorA_cytoplasmic_dom"/>
</dbReference>
<dbReference type="SUPFAM" id="SSF143865">
    <property type="entry name" value="CorA soluble domain-like"/>
    <property type="match status" value="1"/>
</dbReference>
<evidence type="ECO:0000313" key="7">
    <source>
        <dbReference type="EMBL" id="EST90285.1"/>
    </source>
</evidence>
<dbReference type="PANTHER" id="PTHR47891">
    <property type="entry name" value="TRANSPORTER-RELATED"/>
    <property type="match status" value="1"/>
</dbReference>
<name>V6Q6K2_9ENTE</name>
<comment type="caution">
    <text evidence="7">The sequence shown here is derived from an EMBL/GenBank/DDBJ whole genome shotgun (WGS) entry which is preliminary data.</text>
</comment>
<dbReference type="SUPFAM" id="SSF144083">
    <property type="entry name" value="Magnesium transport protein CorA, transmembrane region"/>
    <property type="match status" value="1"/>
</dbReference>
<gene>
    <name evidence="7" type="ORF">T233_00588</name>
</gene>
<feature type="transmembrane region" description="Helical" evidence="6">
    <location>
        <begin position="275"/>
        <end position="294"/>
    </location>
</feature>
<evidence type="ECO:0000256" key="6">
    <source>
        <dbReference type="SAM" id="Phobius"/>
    </source>
</evidence>
<comment type="subcellular location">
    <subcellularLocation>
        <location evidence="1">Membrane</location>
        <topology evidence="1">Multi-pass membrane protein</topology>
    </subcellularLocation>
</comment>
<evidence type="ECO:0000256" key="3">
    <source>
        <dbReference type="ARBA" id="ARBA00022692"/>
    </source>
</evidence>
<evidence type="ECO:0000313" key="8">
    <source>
        <dbReference type="Proteomes" id="UP000018126"/>
    </source>
</evidence>
<keyword evidence="5 6" id="KW-0472">Membrane</keyword>